<dbReference type="Pfam" id="PF10139">
    <property type="entry name" value="Virul_Fac"/>
    <property type="match status" value="2"/>
</dbReference>
<gene>
    <name evidence="1" type="ORF">M993_01944</name>
</gene>
<dbReference type="EMBL" id="LXEX01000028">
    <property type="protein sequence ID" value="OAT59391.1"/>
    <property type="molecule type" value="Genomic_DNA"/>
</dbReference>
<dbReference type="RefSeq" id="WP_061555200.1">
    <property type="nucleotide sequence ID" value="NZ_LXEX01000028.1"/>
</dbReference>
<reference evidence="1 2" key="1">
    <citation type="submission" date="2016-04" db="EMBL/GenBank/DDBJ databases">
        <title>ATOL: Assembling a taxonomically balanced genome-scale reconstruction of the evolutionary history of the Enterobacteriaceae.</title>
        <authorList>
            <person name="Plunkett G.III."/>
            <person name="Neeno-Eckwall E.C."/>
            <person name="Glasner J.D."/>
            <person name="Perna N.T."/>
        </authorList>
    </citation>
    <scope>NUCLEOTIDE SEQUENCE [LARGE SCALE GENOMIC DNA]</scope>
    <source>
        <strain evidence="1 2">ATCC 12841</strain>
    </source>
</reference>
<name>A0AA91EKN7_9GAMM</name>
<comment type="caution">
    <text evidence="1">The sequence shown here is derived from an EMBL/GenBank/DDBJ whole genome shotgun (WGS) entry which is preliminary data.</text>
</comment>
<dbReference type="Proteomes" id="UP000078431">
    <property type="component" value="Unassembled WGS sequence"/>
</dbReference>
<dbReference type="PIRSF" id="PIRSF034586">
    <property type="entry name" value="Vir_effector_SfrC"/>
    <property type="match status" value="1"/>
</dbReference>
<dbReference type="InterPro" id="IPR017030">
    <property type="entry name" value="Vir_effector_SfrC"/>
</dbReference>
<proteinExistence type="predicted"/>
<evidence type="ECO:0000313" key="2">
    <source>
        <dbReference type="Proteomes" id="UP000078431"/>
    </source>
</evidence>
<keyword evidence="2" id="KW-1185">Reference proteome</keyword>
<protein>
    <submittedName>
        <fullName evidence="1">Virulence factor</fullName>
    </submittedName>
</protein>
<evidence type="ECO:0000313" key="1">
    <source>
        <dbReference type="EMBL" id="OAT59391.1"/>
    </source>
</evidence>
<accession>A0AA91EKN7</accession>
<dbReference type="AlphaFoldDB" id="A0AA91EKN7"/>
<sequence>MKPFSTTIRELEEWIQSNRSHSSTLQNEANSLLGRLAQFAARQQKIDALAHAPLTLGLYSASVAGKAHLLRTLLAQGLDHITVQLGDKSLNYLRHINPPTALTALAVRLTSTLPPEVENYPLLLNMLSEDQLAIPLVQRYHARGEPRLLSESAMYKKLSTLQKQRQKQLVPGMSREQFAAIAHSYQQQVHSEHYPDDDLLWQMTELAPWLTVNDRATLLALFWGEEPTLTQDWLEQAQVLHLLGGAEQVLAPASLIVDKFLLPAEGFLVLPEQAHTAENIDVIVCTLRDGKPLTHVNVAQQSLRRVCAEVVLTLSATTNLGEIDIVDIPRHEQDRYTATLQPDILMVCNAVESSLEVVPVASTLNRWLEQTQSEADEGLPRLIWAITPYDPRFTQKTILDNDVQHLLTQAGKKWGTLQALESHSMHRLQEWLASAISPTNRRVRHQALQNRLSQDVQAQFAHIRTASGQAQTPAQEAETLIRTLQSQAARQGELLDQLTLPREMIRQCWQRCEQQHRPLPMLSAFEIDLFAVEKDPVPTAIDENNFSRQLHKRWINYLRQLGYRKHIAAQLGLSAQEIQALCELLIDTSYRIDLGSELEKALQHRDSHSSLMPTCAGNILNDFIGWLGYQNVPQENRPPSRINKGQAIFSPPHQANAAMRLTQLGERQAQGNASYLYDWLVALYVRAIENSQDSQWDIGEDQRGNLVCILKQ</sequence>
<organism evidence="1 2">
    <name type="scientific">Obesumbacterium proteus ATCC 12841</name>
    <dbReference type="NCBI Taxonomy" id="1354268"/>
    <lineage>
        <taxon>Bacteria</taxon>
        <taxon>Pseudomonadati</taxon>
        <taxon>Pseudomonadota</taxon>
        <taxon>Gammaproteobacteria</taxon>
        <taxon>Enterobacterales</taxon>
        <taxon>Hafniaceae</taxon>
        <taxon>Obesumbacterium</taxon>
    </lineage>
</organism>